<evidence type="ECO:0000313" key="3">
    <source>
        <dbReference type="Proteomes" id="UP000002630"/>
    </source>
</evidence>
<dbReference type="InParanoid" id="D8LN98"/>
<feature type="region of interest" description="Disordered" evidence="1">
    <location>
        <begin position="486"/>
        <end position="572"/>
    </location>
</feature>
<dbReference type="EMBL" id="FN648641">
    <property type="protein sequence ID" value="CBN77255.1"/>
    <property type="molecule type" value="Genomic_DNA"/>
</dbReference>
<keyword evidence="3" id="KW-1185">Reference proteome</keyword>
<feature type="compositionally biased region" description="Basic and acidic residues" evidence="1">
    <location>
        <begin position="532"/>
        <end position="545"/>
    </location>
</feature>
<feature type="compositionally biased region" description="Basic and acidic residues" evidence="1">
    <location>
        <begin position="240"/>
        <end position="249"/>
    </location>
</feature>
<dbReference type="Proteomes" id="UP000002630">
    <property type="component" value="Linkage Group LG22"/>
</dbReference>
<feature type="compositionally biased region" description="Basic and acidic residues" evidence="1">
    <location>
        <begin position="212"/>
        <end position="223"/>
    </location>
</feature>
<accession>D8LN98</accession>
<dbReference type="EMBL" id="FN649747">
    <property type="protein sequence ID" value="CBN77255.1"/>
    <property type="molecule type" value="Genomic_DNA"/>
</dbReference>
<gene>
    <name evidence="2" type="ORF">Esi_0044_0005</name>
</gene>
<evidence type="ECO:0000313" key="2">
    <source>
        <dbReference type="EMBL" id="CBN77255.1"/>
    </source>
</evidence>
<proteinExistence type="predicted"/>
<sequence>MAPGISLWGQSEGIFTVERQGFLGLAADEYIPFPDDGTDEDAHSLVRADEGTPDSSIDFDGDDSDTNPHAVLDSGINLDGNDSDTNPHAAPDTGIDPHAAPDTGIDPHGAPDTGIDPHGALDTGINPHAAPDSGINLDRDDSGTNPHAALDTGINLDGNDSDANPHAAPDTGIDPHGALDTGTNPHAAPDSGINLDGDDSGTNPHAAPDSGIKPDNDDTDTKVNSRRLLRPTHLPPPTRTEIEKSPSQKIHSCDELRSNGTRLEGVLLITGDVVCQEERLLEITDELIILSEKPVLYLEGVRFHVKQNATLRFGVSAMHVEQLEGGSGAIFTVEPQGYVGLHANGQGPVPQDGSEVGEELRFPSSMATLDGEYIMTMGVDGSLLLSGRQRYDAFHDEMVQAAENQPWREFDTETFVSGLNPDYDGVDPRADLKVLAAADPAQAMRSIHDRMQRTARPKALENQGEETADGVAEIDGKLEDFLRERKKKSDVNKEKKENEDEDDDEEEKVPPQQPEGTAQAGRGSGSSSGETEGERATDSDSEDRGSCTSRSSNNGDESEATAVMAKNGPSIPPPTYFGDDIVLQVTKTGDVVVTVGGRIVVEKRNPFARQAEKLDPSGGRGNWLERQLWKANPLATLGRIIRRRRLRREGKSSGGSNGIDENVSFGYSLHVVQKGFEVQLDGVFVWGWDLDKENPPPFDKGYAIATCEFCWRHPR</sequence>
<evidence type="ECO:0000256" key="1">
    <source>
        <dbReference type="SAM" id="MobiDB-lite"/>
    </source>
</evidence>
<feature type="compositionally biased region" description="Low complexity" evidence="1">
    <location>
        <begin position="516"/>
        <end position="530"/>
    </location>
</feature>
<reference evidence="2 3" key="1">
    <citation type="journal article" date="2010" name="Nature">
        <title>The Ectocarpus genome and the independent evolution of multicellularity in brown algae.</title>
        <authorList>
            <person name="Cock J.M."/>
            <person name="Sterck L."/>
            <person name="Rouze P."/>
            <person name="Scornet D."/>
            <person name="Allen A.E."/>
            <person name="Amoutzias G."/>
            <person name="Anthouard V."/>
            <person name="Artiguenave F."/>
            <person name="Aury J.M."/>
            <person name="Badger J.H."/>
            <person name="Beszteri B."/>
            <person name="Billiau K."/>
            <person name="Bonnet E."/>
            <person name="Bothwell J.H."/>
            <person name="Bowler C."/>
            <person name="Boyen C."/>
            <person name="Brownlee C."/>
            <person name="Carrano C.J."/>
            <person name="Charrier B."/>
            <person name="Cho G.Y."/>
            <person name="Coelho S.M."/>
            <person name="Collen J."/>
            <person name="Corre E."/>
            <person name="Da Silva C."/>
            <person name="Delage L."/>
            <person name="Delaroque N."/>
            <person name="Dittami S.M."/>
            <person name="Doulbeau S."/>
            <person name="Elias M."/>
            <person name="Farnham G."/>
            <person name="Gachon C.M."/>
            <person name="Gschloessl B."/>
            <person name="Heesch S."/>
            <person name="Jabbari K."/>
            <person name="Jubin C."/>
            <person name="Kawai H."/>
            <person name="Kimura K."/>
            <person name="Kloareg B."/>
            <person name="Kupper F.C."/>
            <person name="Lang D."/>
            <person name="Le Bail A."/>
            <person name="Leblanc C."/>
            <person name="Lerouge P."/>
            <person name="Lohr M."/>
            <person name="Lopez P.J."/>
            <person name="Martens C."/>
            <person name="Maumus F."/>
            <person name="Michel G."/>
            <person name="Miranda-Saavedra D."/>
            <person name="Morales J."/>
            <person name="Moreau H."/>
            <person name="Motomura T."/>
            <person name="Nagasato C."/>
            <person name="Napoli C.A."/>
            <person name="Nelson D.R."/>
            <person name="Nyvall-Collen P."/>
            <person name="Peters A.F."/>
            <person name="Pommier C."/>
            <person name="Potin P."/>
            <person name="Poulain J."/>
            <person name="Quesneville H."/>
            <person name="Read B."/>
            <person name="Rensing S.A."/>
            <person name="Ritter A."/>
            <person name="Rousvoal S."/>
            <person name="Samanta M."/>
            <person name="Samson G."/>
            <person name="Schroeder D.C."/>
            <person name="Segurens B."/>
            <person name="Strittmatter M."/>
            <person name="Tonon T."/>
            <person name="Tregear J.W."/>
            <person name="Valentin K."/>
            <person name="von Dassow P."/>
            <person name="Yamagishi T."/>
            <person name="Van de Peer Y."/>
            <person name="Wincker P."/>
        </authorList>
    </citation>
    <scope>NUCLEOTIDE SEQUENCE [LARGE SCALE GENOMIC DNA]</scope>
    <source>
        <strain evidence="3">Ec32 / CCAP1310/4</strain>
    </source>
</reference>
<dbReference type="AlphaFoldDB" id="D8LN98"/>
<protein>
    <submittedName>
        <fullName evidence="2">Uncharacterized protein</fullName>
    </submittedName>
</protein>
<organism evidence="2 3">
    <name type="scientific">Ectocarpus siliculosus</name>
    <name type="common">Brown alga</name>
    <name type="synonym">Conferva siliculosa</name>
    <dbReference type="NCBI Taxonomy" id="2880"/>
    <lineage>
        <taxon>Eukaryota</taxon>
        <taxon>Sar</taxon>
        <taxon>Stramenopiles</taxon>
        <taxon>Ochrophyta</taxon>
        <taxon>PX clade</taxon>
        <taxon>Phaeophyceae</taxon>
        <taxon>Ectocarpales</taxon>
        <taxon>Ectocarpaceae</taxon>
        <taxon>Ectocarpus</taxon>
    </lineage>
</organism>
<name>D8LN98_ECTSI</name>
<feature type="region of interest" description="Disordered" evidence="1">
    <location>
        <begin position="47"/>
        <end position="249"/>
    </location>
</feature>
<feature type="region of interest" description="Disordered" evidence="1">
    <location>
        <begin position="454"/>
        <end position="473"/>
    </location>
</feature>
<feature type="compositionally biased region" description="Basic and acidic residues" evidence="1">
    <location>
        <begin position="486"/>
        <end position="498"/>
    </location>
</feature>
<feature type="compositionally biased region" description="Polar residues" evidence="1">
    <location>
        <begin position="546"/>
        <end position="555"/>
    </location>
</feature>